<dbReference type="Gene3D" id="2.40.170.20">
    <property type="entry name" value="TonB-dependent receptor, beta-barrel domain"/>
    <property type="match status" value="1"/>
</dbReference>
<proteinExistence type="predicted"/>
<dbReference type="EMBL" id="CP052909">
    <property type="protein sequence ID" value="QNJ98079.1"/>
    <property type="molecule type" value="Genomic_DNA"/>
</dbReference>
<dbReference type="InterPro" id="IPR008969">
    <property type="entry name" value="CarboxyPept-like_regulatory"/>
</dbReference>
<comment type="subcellular location">
    <subcellularLocation>
        <location evidence="1">Cell outer membrane</location>
    </subcellularLocation>
</comment>
<dbReference type="KEGG" id="alti:ALE3EI_1521"/>
<protein>
    <recommendedName>
        <fullName evidence="4">TonB-dependent receptor plug domain-containing protein</fullName>
    </recommendedName>
</protein>
<evidence type="ECO:0000256" key="1">
    <source>
        <dbReference type="ARBA" id="ARBA00004442"/>
    </source>
</evidence>
<sequence length="855" mass="96386">MYMHLKTNNFRLVFITLLFVFSLQNIHGQNTEKKALLSIMTDLESKHNVRFSYATQDVSQISIVPPEESLNLNESLQYLNNITPLIFTEIDNRYITVVRKNNISKYCGRIINSETGDPMEGANIVSQNSRFSTISNSEGYFYLPQSAAGTNFTVSHVGFEQQTLLVDELRSDCLSIMMLPAVDMLEQVYIRALFVKGIDKNTDGALTLSADSFGLLPGQTDNDVLLIAQSLPGVESVDETVSHINIRGGTRDENLILWDNIKMYQSGHFFGLISAYNPDLTKNVTIYKNGSPAKYGEGVSGVIDMRSTNTIAETFRGGAGLNLINTNLFFEIPLSKTMGLQTSARTSINTVLETPVYKTYSERIFQDTEITSVDSSNSTALVSADEDFKFYDFSTKFLWDFSEKDKVRLNFLTMQNSLDFTETINETQSSQTSKLDQNTLVAGASWDRKWDEGIKTSFLGYGSYYLLESINRDIFTTQEQFQENEVLETGIKLDSELQISDRNTIKAGYHFSETGISNTQQVNLPRFLSKDKDVLRSHIIYGGIAYRPSGNNNSVINAGFRVNYFSKFKETFIEPRLSIHQEVGSGFAIEGLGEFKSQTTTQRIDFESDFLGVEKRRWVLVNNDDIPIIKSKQGSVGMVYAKDNWFANAEGFYKSVDGITAASQGFQNQFQFTRDTGGYHVKGVEFSVNRRTPRFSAWLSYLYMINDYEFSNLEPNIFPNNLDIRHTATVAGSYNFKNFKIALGFNYHTGKPNTFPLNGAEIIEVNGEEVIQYDSPNAERLSSYFRTDISAEYIWELSDKVDAKINLAVLNIADTDNTLNIRYVLTTDENGATRVNQVKEVSLGLTPNFAVQVLF</sequence>
<keyword evidence="2" id="KW-0472">Membrane</keyword>
<evidence type="ECO:0000313" key="5">
    <source>
        <dbReference type="EMBL" id="QNJ98079.1"/>
    </source>
</evidence>
<reference evidence="5 6" key="1">
    <citation type="submission" date="2020-04" db="EMBL/GenBank/DDBJ databases">
        <title>Genome sequence of Altibacter aquimarinus strain ALE3EI.</title>
        <authorList>
            <person name="Oh H.-M."/>
            <person name="Jang D."/>
        </authorList>
    </citation>
    <scope>NUCLEOTIDE SEQUENCE [LARGE SCALE GENOMIC DNA]</scope>
    <source>
        <strain evidence="5 6">ALE3EI</strain>
    </source>
</reference>
<keyword evidence="6" id="KW-1185">Reference proteome</keyword>
<organism evidence="5 6">
    <name type="scientific">Constantimarinum furrinae</name>
    <dbReference type="NCBI Taxonomy" id="2562285"/>
    <lineage>
        <taxon>Bacteria</taxon>
        <taxon>Pseudomonadati</taxon>
        <taxon>Bacteroidota</taxon>
        <taxon>Flavobacteriia</taxon>
        <taxon>Flavobacteriales</taxon>
        <taxon>Flavobacteriaceae</taxon>
        <taxon>Altibacter/Constantimarinum group</taxon>
        <taxon>Constantimarinum</taxon>
    </lineage>
</organism>
<feature type="domain" description="TonB-dependent receptor plug" evidence="4">
    <location>
        <begin position="221"/>
        <end position="301"/>
    </location>
</feature>
<dbReference type="Pfam" id="PF07715">
    <property type="entry name" value="Plug"/>
    <property type="match status" value="1"/>
</dbReference>
<evidence type="ECO:0000259" key="4">
    <source>
        <dbReference type="Pfam" id="PF07715"/>
    </source>
</evidence>
<dbReference type="GO" id="GO:0009279">
    <property type="term" value="C:cell outer membrane"/>
    <property type="evidence" value="ECO:0007669"/>
    <property type="project" value="UniProtKB-SubCell"/>
</dbReference>
<evidence type="ECO:0000256" key="2">
    <source>
        <dbReference type="ARBA" id="ARBA00023136"/>
    </source>
</evidence>
<accession>A0A7G8PUR3</accession>
<dbReference type="Pfam" id="PF13715">
    <property type="entry name" value="CarbopepD_reg_2"/>
    <property type="match status" value="1"/>
</dbReference>
<dbReference type="Gene3D" id="2.170.130.10">
    <property type="entry name" value="TonB-dependent receptor, plug domain"/>
    <property type="match status" value="1"/>
</dbReference>
<gene>
    <name evidence="5" type="ORF">ALE3EI_1521</name>
</gene>
<dbReference type="InterPro" id="IPR037066">
    <property type="entry name" value="Plug_dom_sf"/>
</dbReference>
<dbReference type="AlphaFoldDB" id="A0A7G8PUR3"/>
<dbReference type="SUPFAM" id="SSF56935">
    <property type="entry name" value="Porins"/>
    <property type="match status" value="1"/>
</dbReference>
<keyword evidence="3" id="KW-0998">Cell outer membrane</keyword>
<evidence type="ECO:0000256" key="3">
    <source>
        <dbReference type="ARBA" id="ARBA00023237"/>
    </source>
</evidence>
<dbReference type="Gene3D" id="2.60.40.1120">
    <property type="entry name" value="Carboxypeptidase-like, regulatory domain"/>
    <property type="match status" value="1"/>
</dbReference>
<evidence type="ECO:0000313" key="6">
    <source>
        <dbReference type="Proteomes" id="UP000515514"/>
    </source>
</evidence>
<dbReference type="InterPro" id="IPR012910">
    <property type="entry name" value="Plug_dom"/>
</dbReference>
<dbReference type="SUPFAM" id="SSF49464">
    <property type="entry name" value="Carboxypeptidase regulatory domain-like"/>
    <property type="match status" value="1"/>
</dbReference>
<dbReference type="InterPro" id="IPR036942">
    <property type="entry name" value="Beta-barrel_TonB_sf"/>
</dbReference>
<name>A0A7G8PUR3_9FLAO</name>
<dbReference type="Proteomes" id="UP000515514">
    <property type="component" value="Chromosome"/>
</dbReference>